<name>A0A9W4T189_9GLOM</name>
<feature type="non-terminal residue" evidence="1">
    <location>
        <position position="106"/>
    </location>
</feature>
<dbReference type="EMBL" id="CAMKVN010005588">
    <property type="protein sequence ID" value="CAI2189073.1"/>
    <property type="molecule type" value="Genomic_DNA"/>
</dbReference>
<protein>
    <submittedName>
        <fullName evidence="1">17200_t:CDS:1</fullName>
    </submittedName>
</protein>
<dbReference type="OrthoDB" id="10484509at2759"/>
<dbReference type="Proteomes" id="UP001153678">
    <property type="component" value="Unassembled WGS sequence"/>
</dbReference>
<reference evidence="1" key="1">
    <citation type="submission" date="2022-08" db="EMBL/GenBank/DDBJ databases">
        <authorList>
            <person name="Kallberg Y."/>
            <person name="Tangrot J."/>
            <person name="Rosling A."/>
        </authorList>
    </citation>
    <scope>NUCLEOTIDE SEQUENCE</scope>
    <source>
        <strain evidence="1">Wild A</strain>
    </source>
</reference>
<proteinExistence type="predicted"/>
<accession>A0A9W4T189</accession>
<organism evidence="1 2">
    <name type="scientific">Funneliformis geosporum</name>
    <dbReference type="NCBI Taxonomy" id="1117311"/>
    <lineage>
        <taxon>Eukaryota</taxon>
        <taxon>Fungi</taxon>
        <taxon>Fungi incertae sedis</taxon>
        <taxon>Mucoromycota</taxon>
        <taxon>Glomeromycotina</taxon>
        <taxon>Glomeromycetes</taxon>
        <taxon>Glomerales</taxon>
        <taxon>Glomeraceae</taxon>
        <taxon>Funneliformis</taxon>
    </lineage>
</organism>
<evidence type="ECO:0000313" key="1">
    <source>
        <dbReference type="EMBL" id="CAI2189073.1"/>
    </source>
</evidence>
<evidence type="ECO:0000313" key="2">
    <source>
        <dbReference type="Proteomes" id="UP001153678"/>
    </source>
</evidence>
<keyword evidence="2" id="KW-1185">Reference proteome</keyword>
<sequence>QHLVTPKLIKLLYDFKVSSVNLQGCYIPYHESQDFKDISKIDSGGYAAVYRNLPHSNNILIHKGVINIACLQGSDTKAPCGVIPYMEPKTFKLSKKSDIYSLGVLF</sequence>
<dbReference type="Gene3D" id="1.10.510.10">
    <property type="entry name" value="Transferase(Phosphotransferase) domain 1"/>
    <property type="match status" value="1"/>
</dbReference>
<dbReference type="AlphaFoldDB" id="A0A9W4T189"/>
<comment type="caution">
    <text evidence="1">The sequence shown here is derived from an EMBL/GenBank/DDBJ whole genome shotgun (WGS) entry which is preliminary data.</text>
</comment>
<gene>
    <name evidence="1" type="ORF">FWILDA_LOCUS13899</name>
</gene>